<dbReference type="EMBL" id="REGN01003769">
    <property type="protein sequence ID" value="RNA20871.1"/>
    <property type="molecule type" value="Genomic_DNA"/>
</dbReference>
<accession>A0A3M7RBP2</accession>
<gene>
    <name evidence="1" type="ORF">BpHYR1_006280</name>
</gene>
<reference evidence="1 2" key="1">
    <citation type="journal article" date="2018" name="Sci. Rep.">
        <title>Genomic signatures of local adaptation to the degree of environmental predictability in rotifers.</title>
        <authorList>
            <person name="Franch-Gras L."/>
            <person name="Hahn C."/>
            <person name="Garcia-Roger E.M."/>
            <person name="Carmona M.J."/>
            <person name="Serra M."/>
            <person name="Gomez A."/>
        </authorList>
    </citation>
    <scope>NUCLEOTIDE SEQUENCE [LARGE SCALE GENOMIC DNA]</scope>
    <source>
        <strain evidence="1">HYR1</strain>
    </source>
</reference>
<protein>
    <submittedName>
        <fullName evidence="1">Uncharacterized protein</fullName>
    </submittedName>
</protein>
<dbReference type="Proteomes" id="UP000276133">
    <property type="component" value="Unassembled WGS sequence"/>
</dbReference>
<evidence type="ECO:0000313" key="2">
    <source>
        <dbReference type="Proteomes" id="UP000276133"/>
    </source>
</evidence>
<evidence type="ECO:0000313" key="1">
    <source>
        <dbReference type="EMBL" id="RNA20871.1"/>
    </source>
</evidence>
<keyword evidence="2" id="KW-1185">Reference proteome</keyword>
<organism evidence="1 2">
    <name type="scientific">Brachionus plicatilis</name>
    <name type="common">Marine rotifer</name>
    <name type="synonym">Brachionus muelleri</name>
    <dbReference type="NCBI Taxonomy" id="10195"/>
    <lineage>
        <taxon>Eukaryota</taxon>
        <taxon>Metazoa</taxon>
        <taxon>Spiralia</taxon>
        <taxon>Gnathifera</taxon>
        <taxon>Rotifera</taxon>
        <taxon>Eurotatoria</taxon>
        <taxon>Monogononta</taxon>
        <taxon>Pseudotrocha</taxon>
        <taxon>Ploima</taxon>
        <taxon>Brachionidae</taxon>
        <taxon>Brachionus</taxon>
    </lineage>
</organism>
<sequence length="67" mass="8312">MKYCCLKTIERKKERERERKKNEIFDVLCGYQSLFDAIKFVLRHIYVRQFFLRMMNAGNLNNIYEKK</sequence>
<name>A0A3M7RBP2_BRAPC</name>
<proteinExistence type="predicted"/>
<dbReference type="AlphaFoldDB" id="A0A3M7RBP2"/>
<comment type="caution">
    <text evidence="1">The sequence shown here is derived from an EMBL/GenBank/DDBJ whole genome shotgun (WGS) entry which is preliminary data.</text>
</comment>